<evidence type="ECO:0000256" key="3">
    <source>
        <dbReference type="ARBA" id="ARBA00022475"/>
    </source>
</evidence>
<keyword evidence="2 9" id="KW-0813">Transport</keyword>
<reference evidence="12" key="1">
    <citation type="submission" date="2016-10" db="EMBL/GenBank/DDBJ databases">
        <authorList>
            <person name="Varghese N."/>
            <person name="Submissions S."/>
        </authorList>
    </citation>
    <scope>NUCLEOTIDE SEQUENCE [LARGE SCALE GENOMIC DNA]</scope>
    <source>
        <strain evidence="12">ES.061</strain>
    </source>
</reference>
<dbReference type="InterPro" id="IPR007387">
    <property type="entry name" value="TRAP_DctQ"/>
</dbReference>
<evidence type="ECO:0000256" key="7">
    <source>
        <dbReference type="ARBA" id="ARBA00023136"/>
    </source>
</evidence>
<comment type="function">
    <text evidence="9">Part of the tripartite ATP-independent periplasmic (TRAP) transport system.</text>
</comment>
<dbReference type="EMBL" id="FNSL01000001">
    <property type="protein sequence ID" value="SEB54169.1"/>
    <property type="molecule type" value="Genomic_DNA"/>
</dbReference>
<proteinExistence type="inferred from homology"/>
<dbReference type="InterPro" id="IPR055348">
    <property type="entry name" value="DctQ"/>
</dbReference>
<evidence type="ECO:0000313" key="11">
    <source>
        <dbReference type="EMBL" id="SEB54169.1"/>
    </source>
</evidence>
<evidence type="ECO:0000256" key="1">
    <source>
        <dbReference type="ARBA" id="ARBA00004429"/>
    </source>
</evidence>
<dbReference type="GO" id="GO:0005886">
    <property type="term" value="C:plasma membrane"/>
    <property type="evidence" value="ECO:0007669"/>
    <property type="project" value="UniProtKB-SubCell"/>
</dbReference>
<feature type="transmembrane region" description="Helical" evidence="9">
    <location>
        <begin position="131"/>
        <end position="149"/>
    </location>
</feature>
<dbReference type="AlphaFoldDB" id="A0A1H4K6J2"/>
<evidence type="ECO:0000256" key="9">
    <source>
        <dbReference type="RuleBase" id="RU369079"/>
    </source>
</evidence>
<sequence>MFLIRLYNRVITGLAVLGAASLVFISLAIIVDVVLRNTGFRPFQSTSAIVEYVMLFSTMAAAPWLVRNNGHVAISSFVGAMPDGARLLVGRVVLVLAILTLGLLCWRSAAVGLEMVQSRAVDMRSINIPSWVLYAMLSVGFGLMALEFLRMLLRGETYTGSGGAH</sequence>
<evidence type="ECO:0000256" key="6">
    <source>
        <dbReference type="ARBA" id="ARBA00022989"/>
    </source>
</evidence>
<keyword evidence="7 9" id="KW-0472">Membrane</keyword>
<dbReference type="GO" id="GO:0022857">
    <property type="term" value="F:transmembrane transporter activity"/>
    <property type="evidence" value="ECO:0007669"/>
    <property type="project" value="UniProtKB-UniRule"/>
</dbReference>
<keyword evidence="3" id="KW-1003">Cell membrane</keyword>
<keyword evidence="12" id="KW-1185">Reference proteome</keyword>
<name>A0A1H4K6J2_9HYPH</name>
<comment type="similarity">
    <text evidence="8 9">Belongs to the TRAP transporter small permease family.</text>
</comment>
<dbReference type="RefSeq" id="WP_090328625.1">
    <property type="nucleotide sequence ID" value="NZ_FNSL01000001.1"/>
</dbReference>
<evidence type="ECO:0000256" key="4">
    <source>
        <dbReference type="ARBA" id="ARBA00022519"/>
    </source>
</evidence>
<evidence type="ECO:0000259" key="10">
    <source>
        <dbReference type="Pfam" id="PF04290"/>
    </source>
</evidence>
<evidence type="ECO:0000256" key="5">
    <source>
        <dbReference type="ARBA" id="ARBA00022692"/>
    </source>
</evidence>
<dbReference type="PANTHER" id="PTHR35011">
    <property type="entry name" value="2,3-DIKETO-L-GULONATE TRAP TRANSPORTER SMALL PERMEASE PROTEIN YIAM"/>
    <property type="match status" value="1"/>
</dbReference>
<evidence type="ECO:0000313" key="12">
    <source>
        <dbReference type="Proteomes" id="UP000199064"/>
    </source>
</evidence>
<accession>A0A1H4K6J2</accession>
<protein>
    <recommendedName>
        <fullName evidence="9">TRAP transporter small permease protein</fullName>
    </recommendedName>
</protein>
<dbReference type="Proteomes" id="UP000199064">
    <property type="component" value="Unassembled WGS sequence"/>
</dbReference>
<feature type="domain" description="Tripartite ATP-independent periplasmic transporters DctQ component" evidence="10">
    <location>
        <begin position="26"/>
        <end position="154"/>
    </location>
</feature>
<feature type="transmembrane region" description="Helical" evidence="9">
    <location>
        <begin position="12"/>
        <end position="35"/>
    </location>
</feature>
<dbReference type="Pfam" id="PF04290">
    <property type="entry name" value="DctQ"/>
    <property type="match status" value="1"/>
</dbReference>
<feature type="transmembrane region" description="Helical" evidence="9">
    <location>
        <begin position="47"/>
        <end position="66"/>
    </location>
</feature>
<keyword evidence="6 9" id="KW-1133">Transmembrane helix</keyword>
<comment type="subunit">
    <text evidence="9">The complex comprises the extracytoplasmic solute receptor protein and the two transmembrane proteins.</text>
</comment>
<gene>
    <name evidence="11" type="ORF">SAMN05216452_2005</name>
</gene>
<keyword evidence="4 9" id="KW-0997">Cell inner membrane</keyword>
<comment type="subcellular location">
    <subcellularLocation>
        <location evidence="1 9">Cell inner membrane</location>
        <topology evidence="1 9">Multi-pass membrane protein</topology>
    </subcellularLocation>
</comment>
<feature type="transmembrane region" description="Helical" evidence="9">
    <location>
        <begin position="87"/>
        <end position="111"/>
    </location>
</feature>
<keyword evidence="5 9" id="KW-0812">Transmembrane</keyword>
<organism evidence="11 12">
    <name type="scientific">Nitratireductor aquibiodomus</name>
    <dbReference type="NCBI Taxonomy" id="204799"/>
    <lineage>
        <taxon>Bacteria</taxon>
        <taxon>Pseudomonadati</taxon>
        <taxon>Pseudomonadota</taxon>
        <taxon>Alphaproteobacteria</taxon>
        <taxon>Hyphomicrobiales</taxon>
        <taxon>Phyllobacteriaceae</taxon>
        <taxon>Nitratireductor</taxon>
    </lineage>
</organism>
<evidence type="ECO:0000256" key="8">
    <source>
        <dbReference type="ARBA" id="ARBA00038436"/>
    </source>
</evidence>
<dbReference type="GO" id="GO:0015740">
    <property type="term" value="P:C4-dicarboxylate transport"/>
    <property type="evidence" value="ECO:0007669"/>
    <property type="project" value="TreeGrafter"/>
</dbReference>
<dbReference type="PANTHER" id="PTHR35011:SF10">
    <property type="entry name" value="TRAP TRANSPORTER SMALL PERMEASE PROTEIN"/>
    <property type="match status" value="1"/>
</dbReference>
<evidence type="ECO:0000256" key="2">
    <source>
        <dbReference type="ARBA" id="ARBA00022448"/>
    </source>
</evidence>